<feature type="signal peptide" evidence="1">
    <location>
        <begin position="1"/>
        <end position="22"/>
    </location>
</feature>
<comment type="caution">
    <text evidence="2">The sequence shown here is derived from an EMBL/GenBank/DDBJ whole genome shotgun (WGS) entry which is preliminary data.</text>
</comment>
<dbReference type="OrthoDB" id="9765926at2"/>
<proteinExistence type="predicted"/>
<dbReference type="AlphaFoldDB" id="A0A4Q0XGZ9"/>
<dbReference type="Pfam" id="PF13585">
    <property type="entry name" value="CHU_C"/>
    <property type="match status" value="1"/>
</dbReference>
<dbReference type="NCBIfam" id="TIGR04131">
    <property type="entry name" value="Bac_Flav_CTERM"/>
    <property type="match status" value="1"/>
</dbReference>
<organism evidence="2 3">
    <name type="scientific">Gelidibacter gilvus</name>
    <dbReference type="NCBI Taxonomy" id="59602"/>
    <lineage>
        <taxon>Bacteria</taxon>
        <taxon>Pseudomonadati</taxon>
        <taxon>Bacteroidota</taxon>
        <taxon>Flavobacteriia</taxon>
        <taxon>Flavobacteriales</taxon>
        <taxon>Flavobacteriaceae</taxon>
        <taxon>Gelidibacter</taxon>
    </lineage>
</organism>
<protein>
    <submittedName>
        <fullName evidence="2">T9SS type B sorting domain-containing protein</fullName>
    </submittedName>
</protein>
<keyword evidence="1" id="KW-0732">Signal</keyword>
<feature type="chain" id="PRO_5020857170" evidence="1">
    <location>
        <begin position="23"/>
        <end position="813"/>
    </location>
</feature>
<sequence>MKTFTKILSVLSVLFINHISYAQEPTDCIDSVIICGNSTVNLNVNGVGVQELNNSNTCGSSEHNSIWLQVTLVTDGTLGFTLRPNSSAIQEDYDFFVFGPNVLCNNIGQAIRCSTTNPASAGLPNNLTGMNASSVDTSEGPGPHGDSFVRWLDVQAGDTYFIVIDRPIGNSGFTLEWTGTAEFSPPPVSQENALTPLDLEMCDTVIPYEDGFTSFNLEVNTPIIAGTQTNVSLSYHLTDSDANIDINPLSSPYTNISNPQDIFVRITNTITGCFEITDFSLSVNLGPEYEPPSPFSLCDSNGDGNNNNGHTFFDLNSKNSEILKGQDPSSINISYHESKISAEMGTAALSSPYYNLIPNNQQIFVRIEDALRTNCRTISTLNLVVNPLPEIFEATLVQCDLDGTIDGFTIFNLEQAKEALTAGSLNRSLRYYLNTDDAENNNNEISGSAYKNIMNPQVLSVRVTDDLTGCYSMTKLNLEISTTTVNNAQLDACDNDSSEDGLYSFNLSDVDGTVLSSLPQGLDLFYYETYEDALLENNPLLNEFTNTIPYSQTIYARVEKSNACYGISEVELRVFEMPNVELEDEAIYCLNKFPDKITITGGVINDPPNNYTYAWSTGESTSEIMVDNPGSYSVRISNPNGCFKDRTIKVLASNIATITQIDITDATQNNTVKLLLNGEGDYEYALDDINGPYQNSATFEKVLPGFHSVFVRDINGCGITVENISVIGFPKYFTPNNDGINDRWQVSGIDAQFQSKSTIYIFDRMGKLLNELHPLSNGWDGNFLGKPMPTNDYWFSVTLQDGRVFNGHFSLKR</sequence>
<keyword evidence="3" id="KW-1185">Reference proteome</keyword>
<evidence type="ECO:0000256" key="1">
    <source>
        <dbReference type="SAM" id="SignalP"/>
    </source>
</evidence>
<dbReference type="Proteomes" id="UP000289792">
    <property type="component" value="Unassembled WGS sequence"/>
</dbReference>
<gene>
    <name evidence="2" type="ORF">ESZ48_07675</name>
</gene>
<name>A0A4Q0XGZ9_9FLAO</name>
<accession>A0A4Q0XGZ9</accession>
<dbReference type="RefSeq" id="WP_129016746.1">
    <property type="nucleotide sequence ID" value="NZ_SDDZ01000003.1"/>
</dbReference>
<evidence type="ECO:0000313" key="3">
    <source>
        <dbReference type="Proteomes" id="UP000289792"/>
    </source>
</evidence>
<dbReference type="EMBL" id="SDDZ01000003">
    <property type="protein sequence ID" value="RXJ50628.1"/>
    <property type="molecule type" value="Genomic_DNA"/>
</dbReference>
<evidence type="ECO:0000313" key="2">
    <source>
        <dbReference type="EMBL" id="RXJ50628.1"/>
    </source>
</evidence>
<dbReference type="InterPro" id="IPR026341">
    <property type="entry name" value="T9SS_type_B"/>
</dbReference>
<reference evidence="2 3" key="1">
    <citation type="submission" date="2019-01" db="EMBL/GenBank/DDBJ databases">
        <title>Genome sequence of the Antarctic species Gelidibacter gilvus ACAM 158(T).</title>
        <authorList>
            <person name="Bowman J.P."/>
        </authorList>
    </citation>
    <scope>NUCLEOTIDE SEQUENCE [LARGE SCALE GENOMIC DNA]</scope>
    <source>
        <strain evidence="2 3">IC158</strain>
    </source>
</reference>